<organism evidence="2 3">
    <name type="scientific">Cryobacterium tepidiphilum</name>
    <dbReference type="NCBI Taxonomy" id="2486026"/>
    <lineage>
        <taxon>Bacteria</taxon>
        <taxon>Bacillati</taxon>
        <taxon>Actinomycetota</taxon>
        <taxon>Actinomycetes</taxon>
        <taxon>Micrococcales</taxon>
        <taxon>Microbacteriaceae</taxon>
        <taxon>Cryobacterium</taxon>
    </lineage>
</organism>
<dbReference type="InterPro" id="IPR036388">
    <property type="entry name" value="WH-like_DNA-bd_sf"/>
</dbReference>
<proteinExistence type="predicted"/>
<dbReference type="AlphaFoldDB" id="A0A3M8LF29"/>
<accession>A0A3M8LF29</accession>
<gene>
    <name evidence="2" type="ORF">EEJ31_04250</name>
</gene>
<evidence type="ECO:0000313" key="3">
    <source>
        <dbReference type="Proteomes" id="UP000279859"/>
    </source>
</evidence>
<dbReference type="RefSeq" id="WP_123045061.1">
    <property type="nucleotide sequence ID" value="NZ_RDSR01000005.1"/>
</dbReference>
<keyword evidence="3" id="KW-1185">Reference proteome</keyword>
<sequence>MDRELPGAQRTELTPGARRIEPAANLATPVAGMRGRVLDTVLQSVGPIDAAGVAAQLGLHVTTVRFHLDQLERAVLIRRSVERVGSRGRPRVVFAPAPSARVEGAQRDLTDALVSALSDDADGGRGRAIRAGEAWSEQFEPTLTEAAAEGGAAASLVALLDTLGFDPQLSTVEEAAVEDRAASLEATRSIELHACPFRDAARRKPGVVCSVHLGLLRGASRALGHDPDDTGLRPFVEPELCVVDVNGDWR</sequence>
<dbReference type="SUPFAM" id="SSF46785">
    <property type="entry name" value="Winged helix' DNA-binding domain"/>
    <property type="match status" value="1"/>
</dbReference>
<protein>
    <recommendedName>
        <fullName evidence="4">Transcriptional regulator</fullName>
    </recommendedName>
</protein>
<comment type="caution">
    <text evidence="2">The sequence shown here is derived from an EMBL/GenBank/DDBJ whole genome shotgun (WGS) entry which is preliminary data.</text>
</comment>
<dbReference type="OrthoDB" id="3399802at2"/>
<dbReference type="EMBL" id="RDSR01000005">
    <property type="protein sequence ID" value="RNE64096.1"/>
    <property type="molecule type" value="Genomic_DNA"/>
</dbReference>
<evidence type="ECO:0000313" key="2">
    <source>
        <dbReference type="EMBL" id="RNE64096.1"/>
    </source>
</evidence>
<feature type="region of interest" description="Disordered" evidence="1">
    <location>
        <begin position="1"/>
        <end position="20"/>
    </location>
</feature>
<dbReference type="Gene3D" id="1.10.10.10">
    <property type="entry name" value="Winged helix-like DNA-binding domain superfamily/Winged helix DNA-binding domain"/>
    <property type="match status" value="1"/>
</dbReference>
<dbReference type="Proteomes" id="UP000279859">
    <property type="component" value="Unassembled WGS sequence"/>
</dbReference>
<evidence type="ECO:0000256" key="1">
    <source>
        <dbReference type="SAM" id="MobiDB-lite"/>
    </source>
</evidence>
<reference evidence="2 3" key="1">
    <citation type="submission" date="2018-11" db="EMBL/GenBank/DDBJ databases">
        <title>Cryobacterium sp. nov., isolated from rhizosphere soil of lettuce.</title>
        <authorList>
            <person name="Wang Y."/>
        </authorList>
    </citation>
    <scope>NUCLEOTIDE SEQUENCE [LARGE SCALE GENOMIC DNA]</scope>
    <source>
        <strain evidence="2 3">NEAU-85</strain>
    </source>
</reference>
<evidence type="ECO:0008006" key="4">
    <source>
        <dbReference type="Google" id="ProtNLM"/>
    </source>
</evidence>
<dbReference type="InterPro" id="IPR036390">
    <property type="entry name" value="WH_DNA-bd_sf"/>
</dbReference>
<name>A0A3M8LF29_9MICO</name>